<dbReference type="InterPro" id="IPR044695">
    <property type="entry name" value="Ribosomal_bTHXc/bTHXc_plant"/>
</dbReference>
<evidence type="ECO:0008006" key="7">
    <source>
        <dbReference type="Google" id="ProtNLM"/>
    </source>
</evidence>
<reference evidence="5 6" key="1">
    <citation type="submission" date="2024-02" db="EMBL/GenBank/DDBJ databases">
        <authorList>
            <consortium name="ELIXIR-Norway"/>
            <consortium name="Elixir Norway"/>
        </authorList>
    </citation>
    <scope>NUCLEOTIDE SEQUENCE [LARGE SCALE GENOMIC DNA]</scope>
</reference>
<evidence type="ECO:0000313" key="5">
    <source>
        <dbReference type="EMBL" id="CAK9189597.1"/>
    </source>
</evidence>
<evidence type="ECO:0000256" key="1">
    <source>
        <dbReference type="ARBA" id="ARBA00010834"/>
    </source>
</evidence>
<dbReference type="InterPro" id="IPR030826">
    <property type="entry name" value="Ribosomal_bTHX/bTHXc/bTHXm"/>
</dbReference>
<proteinExistence type="inferred from homology"/>
<keyword evidence="6" id="KW-1185">Reference proteome</keyword>
<name>A0ABP0T7W4_9BRYO</name>
<keyword evidence="3" id="KW-0687">Ribonucleoprotein</keyword>
<keyword evidence="2" id="KW-0689">Ribosomal protein</keyword>
<evidence type="ECO:0000313" key="6">
    <source>
        <dbReference type="Proteomes" id="UP001497512"/>
    </source>
</evidence>
<evidence type="ECO:0000256" key="3">
    <source>
        <dbReference type="ARBA" id="ARBA00023274"/>
    </source>
</evidence>
<evidence type="ECO:0000256" key="4">
    <source>
        <dbReference type="SAM" id="MobiDB-lite"/>
    </source>
</evidence>
<dbReference type="NCBIfam" id="TIGR04560">
    <property type="entry name" value="ribo_THX"/>
    <property type="match status" value="1"/>
</dbReference>
<dbReference type="Proteomes" id="UP001497512">
    <property type="component" value="Chromosome 1"/>
</dbReference>
<feature type="region of interest" description="Disordered" evidence="4">
    <location>
        <begin position="98"/>
        <end position="121"/>
    </location>
</feature>
<comment type="similarity">
    <text evidence="1">Belongs to the bacterial ribosomal protein bTHX family.</text>
</comment>
<accession>A0ABP0T7W4</accession>
<dbReference type="PANTHER" id="PTHR34550:SF2">
    <property type="entry name" value="SMALL RIBOSOMAL SUBUNIT PROTEIN BTHXC"/>
    <property type="match status" value="1"/>
</dbReference>
<dbReference type="EMBL" id="OZ019893">
    <property type="protein sequence ID" value="CAK9189597.1"/>
    <property type="molecule type" value="Genomic_DNA"/>
</dbReference>
<organism evidence="5 6">
    <name type="scientific">Sphagnum troendelagicum</name>
    <dbReference type="NCBI Taxonomy" id="128251"/>
    <lineage>
        <taxon>Eukaryota</taxon>
        <taxon>Viridiplantae</taxon>
        <taxon>Streptophyta</taxon>
        <taxon>Embryophyta</taxon>
        <taxon>Bryophyta</taxon>
        <taxon>Sphagnophytina</taxon>
        <taxon>Sphagnopsida</taxon>
        <taxon>Sphagnales</taxon>
        <taxon>Sphagnaceae</taxon>
        <taxon>Sphagnum</taxon>
    </lineage>
</organism>
<feature type="compositionally biased region" description="Basic residues" evidence="4">
    <location>
        <begin position="107"/>
        <end position="116"/>
    </location>
</feature>
<protein>
    <recommendedName>
        <fullName evidence="7">30S ribosomal protein S31, mitochondrial</fullName>
    </recommendedName>
</protein>
<gene>
    <name evidence="5" type="ORF">CSSPTR1EN2_LOCUS248</name>
</gene>
<sequence>MAARQVCALALRHLRNATGPNVLRVPSSSCSSSFYPFPSACRFYYGSAMSGSTQDGVWRSTLYPFVASSSSVGGNVSAMKWSEGSLADYDERSVGSGMPSLCGRGDKKTKKGKRFKGTFGNCRPKRGTEVRRLRKKWDIPHDPLAPDFTQPFPPRLA</sequence>
<evidence type="ECO:0000256" key="2">
    <source>
        <dbReference type="ARBA" id="ARBA00022980"/>
    </source>
</evidence>
<dbReference type="PANTHER" id="PTHR34550">
    <property type="entry name" value="30S RIBOSOMAL PROTEIN S31, CHLOROPLASTIC"/>
    <property type="match status" value="1"/>
</dbReference>